<evidence type="ECO:0000313" key="2">
    <source>
        <dbReference type="Proteomes" id="UP000039021"/>
    </source>
</evidence>
<comment type="caution">
    <text evidence="1">The sequence shown here is derived from an EMBL/GenBank/DDBJ whole genome shotgun (WGS) entry which is preliminary data.</text>
</comment>
<protein>
    <submittedName>
        <fullName evidence="1">Uncharacterized protein</fullName>
    </submittedName>
</protein>
<dbReference type="AlphaFoldDB" id="A0A916LGX1"/>
<evidence type="ECO:0000313" key="1">
    <source>
        <dbReference type="EMBL" id="CPA40843.1"/>
    </source>
</evidence>
<reference evidence="2" key="1">
    <citation type="submission" date="2015-03" db="EMBL/GenBank/DDBJ databases">
        <authorList>
            <consortium name="Pathogen Informatics"/>
        </authorList>
    </citation>
    <scope>NUCLEOTIDE SEQUENCE [LARGE SCALE GENOMIC DNA]</scope>
    <source>
        <strain evidence="2">N09902308</strain>
    </source>
</reference>
<proteinExistence type="predicted"/>
<dbReference type="EMBL" id="CSBK01002946">
    <property type="protein sequence ID" value="CPA40843.1"/>
    <property type="molecule type" value="Genomic_DNA"/>
</dbReference>
<name>A0A916LGX1_MYCTX</name>
<gene>
    <name evidence="1" type="ORF">ERS007739_04584</name>
</gene>
<sequence>MPSMIDDGKPSKLAIEAFVVCHASNFWLSM</sequence>
<accession>A0A916LGX1</accession>
<organism evidence="1 2">
    <name type="scientific">Mycobacterium tuberculosis</name>
    <dbReference type="NCBI Taxonomy" id="1773"/>
    <lineage>
        <taxon>Bacteria</taxon>
        <taxon>Bacillati</taxon>
        <taxon>Actinomycetota</taxon>
        <taxon>Actinomycetes</taxon>
        <taxon>Mycobacteriales</taxon>
        <taxon>Mycobacteriaceae</taxon>
        <taxon>Mycobacterium</taxon>
        <taxon>Mycobacterium tuberculosis complex</taxon>
    </lineage>
</organism>
<dbReference type="Proteomes" id="UP000039021">
    <property type="component" value="Unassembled WGS sequence"/>
</dbReference>